<dbReference type="EMBL" id="RRCF01000001">
    <property type="protein sequence ID" value="RRJ23974.1"/>
    <property type="molecule type" value="Genomic_DNA"/>
</dbReference>
<dbReference type="OrthoDB" id="5587008at2"/>
<evidence type="ECO:0000313" key="3">
    <source>
        <dbReference type="Proteomes" id="UP000276260"/>
    </source>
</evidence>
<reference evidence="2 3" key="1">
    <citation type="submission" date="2018-11" db="EMBL/GenBank/DDBJ databases">
        <title>Draft genome analysis of Rheinheimera mesophila isolated from an industrial waste site.</title>
        <authorList>
            <person name="Yu Q."/>
            <person name="Qi Y."/>
            <person name="Zhang H."/>
            <person name="Lu Y."/>
            <person name="Pu J."/>
        </authorList>
    </citation>
    <scope>NUCLEOTIDE SEQUENCE [LARGE SCALE GENOMIC DNA]</scope>
    <source>
        <strain evidence="2 3">IITR13</strain>
    </source>
</reference>
<evidence type="ECO:0000313" key="2">
    <source>
        <dbReference type="EMBL" id="RRJ23974.1"/>
    </source>
</evidence>
<dbReference type="RefSeq" id="WP_046518820.1">
    <property type="nucleotide sequence ID" value="NZ_LAVS01000005.1"/>
</dbReference>
<sequence length="156" mass="17946">MIRLSQKGWNNVMIYTVVILVALFVGLPEYVKQTRNEPQPQLISSSQVLLALHFPKHQIERAGPSWRSQPAVFNEAQLSTLLQHWQQASLPEKSPLNPINPVLVTEVSVWLTGKPARQRWQLYQAGQYYWLKAVDADSWYRLPEGQADLLFPSVLR</sequence>
<organism evidence="2 3">
    <name type="scientific">Rheinheimera mesophila</name>
    <dbReference type="NCBI Taxonomy" id="1547515"/>
    <lineage>
        <taxon>Bacteria</taxon>
        <taxon>Pseudomonadati</taxon>
        <taxon>Pseudomonadota</taxon>
        <taxon>Gammaproteobacteria</taxon>
        <taxon>Chromatiales</taxon>
        <taxon>Chromatiaceae</taxon>
        <taxon>Rheinheimera</taxon>
    </lineage>
</organism>
<dbReference type="AlphaFoldDB" id="A0A3P3QS15"/>
<accession>A0A3P3QS15</accession>
<evidence type="ECO:0000256" key="1">
    <source>
        <dbReference type="SAM" id="Phobius"/>
    </source>
</evidence>
<gene>
    <name evidence="2" type="ORF">EIK76_07980</name>
</gene>
<name>A0A3P3QS15_9GAMM</name>
<dbReference type="Proteomes" id="UP000276260">
    <property type="component" value="Unassembled WGS sequence"/>
</dbReference>
<proteinExistence type="predicted"/>
<feature type="transmembrane region" description="Helical" evidence="1">
    <location>
        <begin position="12"/>
        <end position="31"/>
    </location>
</feature>
<keyword evidence="1" id="KW-1133">Transmembrane helix</keyword>
<protein>
    <submittedName>
        <fullName evidence="2">Uncharacterized protein</fullName>
    </submittedName>
</protein>
<keyword evidence="3" id="KW-1185">Reference proteome</keyword>
<comment type="caution">
    <text evidence="2">The sequence shown here is derived from an EMBL/GenBank/DDBJ whole genome shotgun (WGS) entry which is preliminary data.</text>
</comment>
<keyword evidence="1" id="KW-0812">Transmembrane</keyword>
<keyword evidence="1" id="KW-0472">Membrane</keyword>